<evidence type="ECO:0000256" key="5">
    <source>
        <dbReference type="ARBA" id="ARBA00022989"/>
    </source>
</evidence>
<dbReference type="InterPro" id="IPR027417">
    <property type="entry name" value="P-loop_NTPase"/>
</dbReference>
<dbReference type="PANTHER" id="PTHR24221">
    <property type="entry name" value="ATP-BINDING CASSETTE SUB-FAMILY B"/>
    <property type="match status" value="1"/>
</dbReference>
<dbReference type="AlphaFoldDB" id="A0A7Y9I4J0"/>
<dbReference type="RefSeq" id="WP_179749402.1">
    <property type="nucleotide sequence ID" value="NZ_JACCBU010000001.1"/>
</dbReference>
<keyword evidence="11" id="KW-1185">Reference proteome</keyword>
<feature type="transmembrane region" description="Helical" evidence="7">
    <location>
        <begin position="21"/>
        <end position="42"/>
    </location>
</feature>
<dbReference type="InterPro" id="IPR039421">
    <property type="entry name" value="Type_1_exporter"/>
</dbReference>
<accession>A0A7Y9I4J0</accession>
<evidence type="ECO:0000256" key="6">
    <source>
        <dbReference type="ARBA" id="ARBA00023136"/>
    </source>
</evidence>
<dbReference type="InterPro" id="IPR003439">
    <property type="entry name" value="ABC_transporter-like_ATP-bd"/>
</dbReference>
<dbReference type="InterPro" id="IPR017871">
    <property type="entry name" value="ABC_transporter-like_CS"/>
</dbReference>
<keyword evidence="6 7" id="KW-0472">Membrane</keyword>
<keyword evidence="4 10" id="KW-0067">ATP-binding</keyword>
<name>A0A7Y9I4J0_9ACTN</name>
<evidence type="ECO:0000259" key="9">
    <source>
        <dbReference type="PROSITE" id="PS50929"/>
    </source>
</evidence>
<feature type="domain" description="ABC transporter" evidence="8">
    <location>
        <begin position="329"/>
        <end position="558"/>
    </location>
</feature>
<keyword evidence="5 7" id="KW-1133">Transmembrane helix</keyword>
<feature type="transmembrane region" description="Helical" evidence="7">
    <location>
        <begin position="129"/>
        <end position="150"/>
    </location>
</feature>
<feature type="domain" description="ABC transmembrane type-1" evidence="9">
    <location>
        <begin position="21"/>
        <end position="286"/>
    </location>
</feature>
<dbReference type="InterPro" id="IPR011527">
    <property type="entry name" value="ABC1_TM_dom"/>
</dbReference>
<organism evidence="10 11">
    <name type="scientific">Microlunatus parietis</name>
    <dbReference type="NCBI Taxonomy" id="682979"/>
    <lineage>
        <taxon>Bacteria</taxon>
        <taxon>Bacillati</taxon>
        <taxon>Actinomycetota</taxon>
        <taxon>Actinomycetes</taxon>
        <taxon>Propionibacteriales</taxon>
        <taxon>Propionibacteriaceae</taxon>
        <taxon>Microlunatus</taxon>
    </lineage>
</organism>
<comment type="subcellular location">
    <subcellularLocation>
        <location evidence="1">Cell membrane</location>
        <topology evidence="1">Multi-pass membrane protein</topology>
    </subcellularLocation>
</comment>
<dbReference type="Pfam" id="PF00005">
    <property type="entry name" value="ABC_tran"/>
    <property type="match status" value="1"/>
</dbReference>
<dbReference type="CDD" id="cd03228">
    <property type="entry name" value="ABCC_MRP_Like"/>
    <property type="match status" value="1"/>
</dbReference>
<dbReference type="GO" id="GO:0005524">
    <property type="term" value="F:ATP binding"/>
    <property type="evidence" value="ECO:0007669"/>
    <property type="project" value="UniProtKB-KW"/>
</dbReference>
<dbReference type="InterPro" id="IPR036640">
    <property type="entry name" value="ABC1_TM_sf"/>
</dbReference>
<keyword evidence="3" id="KW-0547">Nucleotide-binding</keyword>
<dbReference type="GO" id="GO:0016887">
    <property type="term" value="F:ATP hydrolysis activity"/>
    <property type="evidence" value="ECO:0007669"/>
    <property type="project" value="InterPro"/>
</dbReference>
<evidence type="ECO:0000256" key="7">
    <source>
        <dbReference type="SAM" id="Phobius"/>
    </source>
</evidence>
<dbReference type="GO" id="GO:0140359">
    <property type="term" value="F:ABC-type transporter activity"/>
    <property type="evidence" value="ECO:0007669"/>
    <property type="project" value="InterPro"/>
</dbReference>
<dbReference type="PROSITE" id="PS00211">
    <property type="entry name" value="ABC_TRANSPORTER_1"/>
    <property type="match status" value="1"/>
</dbReference>
<dbReference type="PROSITE" id="PS50893">
    <property type="entry name" value="ABC_TRANSPORTER_2"/>
    <property type="match status" value="1"/>
</dbReference>
<proteinExistence type="predicted"/>
<feature type="transmembrane region" description="Helical" evidence="7">
    <location>
        <begin position="156"/>
        <end position="176"/>
    </location>
</feature>
<sequence>MMRELRYGIAALGRRSARRRLAGLLLWSVPEILPTALFGVAVAHATDAFLAGQLGLGLAWLAGLVVAAGVGGVGARQVYRSLGRLVEPFRDDLVRHVVAGALARSSAGRADGGAVARLNRQVEIVRDSFGGLVLSVRGFVITVLGVLTGLLSLDPLIAVLVLVPFLLGFTASFAVLGPAARRLLRSIQADEDLTTAAGSVFAAVRDVTGSGAEDYAADLVGAPTEAHARAERAQARIAALRMACFAVGGWLPLLILLGAGPWLVSRGLTPGVLLGGLTYVLLGLQPALNTMLSALGDSGLRYVVTLGRILDAGPPPARPAEQVPGDPELIFDRVTFAYGPHAEPILDRLDLTVGPGDHLAVVGPSGAGKSTLTALACGLLRPTDGRVMLGGVPPAAVSPALLAGCRVLIPQEAYVFSGRLIDNLAYLRPEATPAQVAAAAAELGATELVDRLGGLAAELRPGDLSAGERQLIALVRAYLSPAPLAVLDEATCHLDPEAERRAEEAFAARGPLIVVAHRMTSALRAKRILVLDGERTVLGDHDSLLQRSPLYRDLIGFWQPPASADRYVASSG</sequence>
<dbReference type="GO" id="GO:0034040">
    <property type="term" value="F:ATPase-coupled lipid transmembrane transporter activity"/>
    <property type="evidence" value="ECO:0007669"/>
    <property type="project" value="TreeGrafter"/>
</dbReference>
<dbReference type="SUPFAM" id="SSF90123">
    <property type="entry name" value="ABC transporter transmembrane region"/>
    <property type="match status" value="1"/>
</dbReference>
<comment type="caution">
    <text evidence="10">The sequence shown here is derived from an EMBL/GenBank/DDBJ whole genome shotgun (WGS) entry which is preliminary data.</text>
</comment>
<evidence type="ECO:0000256" key="4">
    <source>
        <dbReference type="ARBA" id="ARBA00022840"/>
    </source>
</evidence>
<keyword evidence="2 7" id="KW-0812">Transmembrane</keyword>
<dbReference type="PANTHER" id="PTHR24221:SF654">
    <property type="entry name" value="ATP-BINDING CASSETTE SUB-FAMILY B MEMBER 6"/>
    <property type="match status" value="1"/>
</dbReference>
<dbReference type="EMBL" id="JACCBU010000001">
    <property type="protein sequence ID" value="NYE70151.1"/>
    <property type="molecule type" value="Genomic_DNA"/>
</dbReference>
<dbReference type="SUPFAM" id="SSF52540">
    <property type="entry name" value="P-loop containing nucleoside triphosphate hydrolases"/>
    <property type="match status" value="1"/>
</dbReference>
<dbReference type="SMART" id="SM00382">
    <property type="entry name" value="AAA"/>
    <property type="match status" value="1"/>
</dbReference>
<protein>
    <submittedName>
        <fullName evidence="10">ATP-binding cassette subfamily C protein</fullName>
    </submittedName>
</protein>
<evidence type="ECO:0000256" key="1">
    <source>
        <dbReference type="ARBA" id="ARBA00004651"/>
    </source>
</evidence>
<dbReference type="Gene3D" id="1.20.1560.10">
    <property type="entry name" value="ABC transporter type 1, transmembrane domain"/>
    <property type="match status" value="1"/>
</dbReference>
<evidence type="ECO:0000256" key="2">
    <source>
        <dbReference type="ARBA" id="ARBA00022692"/>
    </source>
</evidence>
<evidence type="ECO:0000256" key="3">
    <source>
        <dbReference type="ARBA" id="ARBA00022741"/>
    </source>
</evidence>
<reference evidence="10 11" key="1">
    <citation type="submission" date="2020-07" db="EMBL/GenBank/DDBJ databases">
        <title>Sequencing the genomes of 1000 actinobacteria strains.</title>
        <authorList>
            <person name="Klenk H.-P."/>
        </authorList>
    </citation>
    <scope>NUCLEOTIDE SEQUENCE [LARGE SCALE GENOMIC DNA]</scope>
    <source>
        <strain evidence="10 11">DSM 22083</strain>
    </source>
</reference>
<dbReference type="InterPro" id="IPR003593">
    <property type="entry name" value="AAA+_ATPase"/>
</dbReference>
<dbReference type="PROSITE" id="PS50929">
    <property type="entry name" value="ABC_TM1F"/>
    <property type="match status" value="1"/>
</dbReference>
<evidence type="ECO:0000259" key="8">
    <source>
        <dbReference type="PROSITE" id="PS50893"/>
    </source>
</evidence>
<evidence type="ECO:0000313" key="10">
    <source>
        <dbReference type="EMBL" id="NYE70151.1"/>
    </source>
</evidence>
<dbReference type="Proteomes" id="UP000569914">
    <property type="component" value="Unassembled WGS sequence"/>
</dbReference>
<feature type="transmembrane region" description="Helical" evidence="7">
    <location>
        <begin position="54"/>
        <end position="75"/>
    </location>
</feature>
<feature type="transmembrane region" description="Helical" evidence="7">
    <location>
        <begin position="238"/>
        <end position="257"/>
    </location>
</feature>
<gene>
    <name evidence="10" type="ORF">BKA15_001480</name>
</gene>
<evidence type="ECO:0000313" key="11">
    <source>
        <dbReference type="Proteomes" id="UP000569914"/>
    </source>
</evidence>
<dbReference type="Gene3D" id="3.40.50.300">
    <property type="entry name" value="P-loop containing nucleotide triphosphate hydrolases"/>
    <property type="match status" value="1"/>
</dbReference>
<dbReference type="GO" id="GO:0005886">
    <property type="term" value="C:plasma membrane"/>
    <property type="evidence" value="ECO:0007669"/>
    <property type="project" value="UniProtKB-SubCell"/>
</dbReference>